<name>A0A8S5LMM8_9CAUD</name>
<organism evidence="2">
    <name type="scientific">Podoviridae sp. ctiuS14</name>
    <dbReference type="NCBI Taxonomy" id="2827620"/>
    <lineage>
        <taxon>Viruses</taxon>
        <taxon>Duplodnaviria</taxon>
        <taxon>Heunggongvirae</taxon>
        <taxon>Uroviricota</taxon>
        <taxon>Caudoviricetes</taxon>
    </lineage>
</organism>
<keyword evidence="1" id="KW-0812">Transmembrane</keyword>
<feature type="transmembrane region" description="Helical" evidence="1">
    <location>
        <begin position="99"/>
        <end position="117"/>
    </location>
</feature>
<sequence>MSEWFIQAVNYIGDKTWYYYTYWASMFIEDKRLHYLADLKKDFLKDVCFTLFSSALLALVLTTIYIIIYRNRQEIKVSKTNITQVASIITFINFFKWEFILLFPLLLIAWCITYIKLQENRKIIEKVKSWSFVIFLTFAIYFILSSSWLLI</sequence>
<proteinExistence type="predicted"/>
<keyword evidence="1" id="KW-1133">Transmembrane helix</keyword>
<evidence type="ECO:0000256" key="1">
    <source>
        <dbReference type="SAM" id="Phobius"/>
    </source>
</evidence>
<reference evidence="2" key="1">
    <citation type="journal article" date="2021" name="Proc. Natl. Acad. Sci. U.S.A.">
        <title>A Catalog of Tens of Thousands of Viruses from Human Metagenomes Reveals Hidden Associations with Chronic Diseases.</title>
        <authorList>
            <person name="Tisza M.J."/>
            <person name="Buck C.B."/>
        </authorList>
    </citation>
    <scope>NUCLEOTIDE SEQUENCE</scope>
    <source>
        <strain evidence="2">CtiuS14</strain>
    </source>
</reference>
<keyword evidence="1" id="KW-0472">Membrane</keyword>
<accession>A0A8S5LMM8</accession>
<feature type="transmembrane region" description="Helical" evidence="1">
    <location>
        <begin position="47"/>
        <end position="68"/>
    </location>
</feature>
<dbReference type="EMBL" id="BK015876">
    <property type="protein sequence ID" value="DAD71154.1"/>
    <property type="molecule type" value="Genomic_DNA"/>
</dbReference>
<evidence type="ECO:0000313" key="2">
    <source>
        <dbReference type="EMBL" id="DAD71154.1"/>
    </source>
</evidence>
<feature type="transmembrane region" description="Helical" evidence="1">
    <location>
        <begin position="129"/>
        <end position="150"/>
    </location>
</feature>
<protein>
    <submittedName>
        <fullName evidence="2">Uncharacterized protein</fullName>
    </submittedName>
</protein>